<keyword evidence="2" id="KW-1133">Transmembrane helix</keyword>
<dbReference type="Gene3D" id="1.10.260.40">
    <property type="entry name" value="lambda repressor-like DNA-binding domains"/>
    <property type="match status" value="1"/>
</dbReference>
<reference evidence="4 5" key="1">
    <citation type="submission" date="2020-03" db="EMBL/GenBank/DDBJ databases">
        <title>Comparative genomics of Weissella paramesenteroides.</title>
        <authorList>
            <person name="Kant R."/>
            <person name="Takala T."/>
            <person name="Saris P."/>
        </authorList>
    </citation>
    <scope>NUCLEOTIDE SEQUENCE [LARGE SCALE GENOMIC DNA]</scope>
    <source>
        <strain evidence="4 5">SJ27-4</strain>
    </source>
</reference>
<dbReference type="PANTHER" id="PTHR46558">
    <property type="entry name" value="TRACRIPTIONAL REGULATORY PROTEIN-RELATED-RELATED"/>
    <property type="match status" value="1"/>
</dbReference>
<feature type="domain" description="HTH cro/C1-type" evidence="3">
    <location>
        <begin position="7"/>
        <end position="61"/>
    </location>
</feature>
<evidence type="ECO:0000256" key="1">
    <source>
        <dbReference type="ARBA" id="ARBA00023125"/>
    </source>
</evidence>
<dbReference type="InterPro" id="IPR010982">
    <property type="entry name" value="Lambda_DNA-bd_dom_sf"/>
</dbReference>
<keyword evidence="1" id="KW-0238">DNA-binding</keyword>
<evidence type="ECO:0000256" key="2">
    <source>
        <dbReference type="SAM" id="Phobius"/>
    </source>
</evidence>
<dbReference type="SUPFAM" id="SSF47413">
    <property type="entry name" value="lambda repressor-like DNA-binding domains"/>
    <property type="match status" value="1"/>
</dbReference>
<dbReference type="InterPro" id="IPR001387">
    <property type="entry name" value="Cro/C1-type_HTH"/>
</dbReference>
<evidence type="ECO:0000259" key="3">
    <source>
        <dbReference type="PROSITE" id="PS50943"/>
    </source>
</evidence>
<accession>A0A5M9EMF0</accession>
<dbReference type="PROSITE" id="PS50943">
    <property type="entry name" value="HTH_CROC1"/>
    <property type="match status" value="1"/>
</dbReference>
<feature type="transmembrane region" description="Helical" evidence="2">
    <location>
        <begin position="154"/>
        <end position="172"/>
    </location>
</feature>
<feature type="transmembrane region" description="Helical" evidence="2">
    <location>
        <begin position="84"/>
        <end position="105"/>
    </location>
</feature>
<evidence type="ECO:0000313" key="5">
    <source>
        <dbReference type="Proteomes" id="UP001215461"/>
    </source>
</evidence>
<dbReference type="EMBL" id="JAANXN010000001">
    <property type="protein sequence ID" value="MDF8370189.1"/>
    <property type="molecule type" value="Genomic_DNA"/>
</dbReference>
<dbReference type="CDD" id="cd00093">
    <property type="entry name" value="HTH_XRE"/>
    <property type="match status" value="1"/>
</dbReference>
<keyword evidence="2" id="KW-0812">Transmembrane</keyword>
<feature type="transmembrane region" description="Helical" evidence="2">
    <location>
        <begin position="178"/>
        <end position="196"/>
    </location>
</feature>
<dbReference type="RefSeq" id="WP_150191496.1">
    <property type="nucleotide sequence ID" value="NZ_CP049940.1"/>
</dbReference>
<evidence type="ECO:0000313" key="4">
    <source>
        <dbReference type="EMBL" id="MDF8370189.1"/>
    </source>
</evidence>
<sequence length="201" mass="23238">MKFGDHLKQARLDRGITQKQVADDFYVTRQTISSWENETTYPDITNLIQLSNYYHISLDELLKEDSGMKEYLEKKTVTNSLKPIYRSLILACLFLSFLLVCNLFNFVQLGIFFTPILLALFFIILALNDLNTFNRSQSLHLRYTWQKYLSGDKGLKYVFILPTFCIILGIILSLKIKSIGITIIIVGIALTLAILIRKYHD</sequence>
<dbReference type="AlphaFoldDB" id="A0A5M9EMF0"/>
<protein>
    <submittedName>
        <fullName evidence="4">Helix-turn-helix transcriptional regulator</fullName>
    </submittedName>
</protein>
<proteinExistence type="predicted"/>
<organism evidence="4 5">
    <name type="scientific">Weissella paramesenteroides</name>
    <name type="common">Leuconostoc paramesenteroides</name>
    <dbReference type="NCBI Taxonomy" id="1249"/>
    <lineage>
        <taxon>Bacteria</taxon>
        <taxon>Bacillati</taxon>
        <taxon>Bacillota</taxon>
        <taxon>Bacilli</taxon>
        <taxon>Lactobacillales</taxon>
        <taxon>Lactobacillaceae</taxon>
        <taxon>Weissella</taxon>
    </lineage>
</organism>
<dbReference type="SMART" id="SM00530">
    <property type="entry name" value="HTH_XRE"/>
    <property type="match status" value="1"/>
</dbReference>
<dbReference type="PANTHER" id="PTHR46558:SF4">
    <property type="entry name" value="DNA-BIDING PHAGE PROTEIN"/>
    <property type="match status" value="1"/>
</dbReference>
<name>A0A5M9EMF0_WEIPA</name>
<dbReference type="Proteomes" id="UP001215461">
    <property type="component" value="Unassembled WGS sequence"/>
</dbReference>
<dbReference type="GO" id="GO:0003677">
    <property type="term" value="F:DNA binding"/>
    <property type="evidence" value="ECO:0007669"/>
    <property type="project" value="UniProtKB-KW"/>
</dbReference>
<comment type="caution">
    <text evidence="4">The sequence shown here is derived from an EMBL/GenBank/DDBJ whole genome shotgun (WGS) entry which is preliminary data.</text>
</comment>
<keyword evidence="2" id="KW-0472">Membrane</keyword>
<dbReference type="Pfam" id="PF01381">
    <property type="entry name" value="HTH_3"/>
    <property type="match status" value="1"/>
</dbReference>
<gene>
    <name evidence="4" type="ORF">G9403_00750</name>
</gene>
<feature type="transmembrane region" description="Helical" evidence="2">
    <location>
        <begin position="111"/>
        <end position="133"/>
    </location>
</feature>